<evidence type="ECO:0000256" key="5">
    <source>
        <dbReference type="SAM" id="MobiDB-lite"/>
    </source>
</evidence>
<dbReference type="CDD" id="cd04449">
    <property type="entry name" value="DEP_DEPDC5-like"/>
    <property type="match status" value="1"/>
</dbReference>
<feature type="region of interest" description="Disordered" evidence="5">
    <location>
        <begin position="663"/>
        <end position="715"/>
    </location>
</feature>
<protein>
    <recommendedName>
        <fullName evidence="3">Vacuolar membrane-associated protein IML1</fullName>
    </recommendedName>
    <alternativeName>
        <fullName evidence="4">Vacuolar membrane-associated protein iml1</fullName>
    </alternativeName>
</protein>
<dbReference type="Pfam" id="PF12257">
    <property type="entry name" value="IML1"/>
    <property type="match status" value="1"/>
</dbReference>
<feature type="region of interest" description="Disordered" evidence="5">
    <location>
        <begin position="1"/>
        <end position="28"/>
    </location>
</feature>
<sequence>MNRAESQQPHYGRRRSNTAQSILRPPPLPIVPLKSGDSTILNTWVHDAKESASVTLNYIYWPGVAEGDLLSVSAGIETSAEAFIFLVPADDPNLKPQLQISVPKPIAEAFGLRNNSEVTVTKVDKEKYAAEYVELSFQDQYLGRNDMWRFGKHLVDQCIYAGQELSFIGTIAAKIESIYIQGQKVPAALMTSRTKVIYCSLSAKVTIFIQVCQELWEFAGDGERYNEKVVHSFLPALFAKWKEAGANHTVSIVLISRVFYEDGDIEYAAGPLRRDERGKWYKDFFKVITDLEVIHENWKPTLFSLKTSFWDFQRDILLTHHYHRGKADQVRLVGSLSCAHDGPILEALNLNLSPTETHYIDRSLANTGATTILITPGTGYFRVSKQLLRLTTNRMLDQGIGLNLISLTKEPLHGSPILSFLGSEPEARLEHGIRPTDPLWGRDDEGKGGKATFWWTPFWITMSFWDEQVDLPFRQDRFIARAKMHEIQMLGLLDHDVLAFIHVPFLDAHSKSDVLPTKAEAGAFDLDIFALKDESKSLAAFKQSAPEPAQLDADNKPNTKQTSQRSSITTLINTIEENPRTISRDLPEGETNVASSSAAKMQLMQLSTSPTKSSIHSARSVRSSTSSMRRVRTDNSSPARSTLASKLTPSWLFKQFRSGPVEPQITTESASASSTSLSATGSASSSTSALNASLSSPLSRSSMSPLLSPSKTTSAPATAINTAAAVAAPLAIKRTTSRGGTSRVLDEDPALRTALWRRSPMNTPPREEQTFGGKRRSVIGSFSAGPFSSSSSSSPSSRPNPSQPATLSNPQDSLAARWEHMSPVPLSKHDIKWHSIVTPPCLPLTVEHFPSQAELETSYDVFSYDFVVDPPEMRSFLVIPPSKTTSDPERRRAWALTVMRGMAAVRLSQGFQFVIQSRTSKTERLPLRRTQSYAEEAFPKGAAEALQNTNSVWLSMSHEIHKISYTFETIQVLRYVRRQPFATQTFDYECLIWPKLGEGYTEHKTSFTPHGLDNYNWNRLDMLVGGYEQGLHESLRYWRTRFLVIPTADPPALKIGPSGEALNEEEVRILGMDKLAESFTKLRWHFPEEKEKLAVVHPPTRFLPTTLSPAMSVLDESLMEQLDQIHAASLKKKMKSEKEIAEMPLAQLAKLMQEDGLIKLNHWHKNHYPDSFTGAEFVSFLVREFRDVSSRAIAAEWGSNLQDKGLFEHVRGQHNFLDGHYFYRLSGEFATSSTPTPRRWFRTRTDDVIPRGHYPGNSARVSNASPRRNRKRLILSSSMVIDIDPNKRSDQAETVLLHHDIIHNPGNVFHFELQWVGTTPRYIEDQLRQWSRTIEKYGLKLVEGYVAQIADVRTRNAFQSCFPIRLALAPPILAGSPAPDGSPATRYFEYALLRHFGFILDVEAADLYSENVDVVYSYRRSPFKYSQFVHRSGVAFVQVLGGSQGFLFLTNRLMNPARMGKNKEHRSAAELAERIRTELYDFCSNKRTLEKFYDEELAKMGHLPDEPPPLII</sequence>
<feature type="domain" description="DEP" evidence="6">
    <location>
        <begin position="1158"/>
        <end position="1227"/>
    </location>
</feature>
<dbReference type="GO" id="GO:0005774">
    <property type="term" value="C:vacuolar membrane"/>
    <property type="evidence" value="ECO:0007669"/>
    <property type="project" value="UniProtKB-SubCell"/>
</dbReference>
<name>A0A0D0CVD6_9AGAR</name>
<gene>
    <name evidence="7" type="ORF">GYMLUDRAFT_196378</name>
</gene>
<dbReference type="PROSITE" id="PS50186">
    <property type="entry name" value="DEP"/>
    <property type="match status" value="1"/>
</dbReference>
<proteinExistence type="inferred from homology"/>
<dbReference type="PANTHER" id="PTHR13179">
    <property type="entry name" value="DEP DOMAIN CONTAINING PROTEIN 5"/>
    <property type="match status" value="1"/>
</dbReference>
<dbReference type="InterPro" id="IPR027244">
    <property type="entry name" value="IML1"/>
</dbReference>
<dbReference type="GO" id="GO:1990130">
    <property type="term" value="C:GATOR1 complex"/>
    <property type="evidence" value="ECO:0007669"/>
    <property type="project" value="TreeGrafter"/>
</dbReference>
<evidence type="ECO:0000256" key="3">
    <source>
        <dbReference type="ARBA" id="ARBA00018529"/>
    </source>
</evidence>
<feature type="region of interest" description="Disordered" evidence="5">
    <location>
        <begin position="756"/>
        <end position="810"/>
    </location>
</feature>
<keyword evidence="8" id="KW-1185">Reference proteome</keyword>
<evidence type="ECO:0000313" key="8">
    <source>
        <dbReference type="Proteomes" id="UP000053593"/>
    </source>
</evidence>
<dbReference type="InterPro" id="IPR048255">
    <property type="entry name" value="IML1_N"/>
</dbReference>
<dbReference type="EMBL" id="KN834763">
    <property type="protein sequence ID" value="KIK63627.1"/>
    <property type="molecule type" value="Genomic_DNA"/>
</dbReference>
<dbReference type="InterPro" id="IPR036390">
    <property type="entry name" value="WH_DNA-bd_sf"/>
</dbReference>
<feature type="region of interest" description="Disordered" evidence="5">
    <location>
        <begin position="545"/>
        <end position="568"/>
    </location>
</feature>
<dbReference type="InterPro" id="IPR000591">
    <property type="entry name" value="DEP_dom"/>
</dbReference>
<feature type="compositionally biased region" description="Polar residues" evidence="5">
    <location>
        <begin position="556"/>
        <end position="568"/>
    </location>
</feature>
<dbReference type="InterPro" id="IPR036388">
    <property type="entry name" value="WH-like_DNA-bd_sf"/>
</dbReference>
<evidence type="ECO:0000256" key="2">
    <source>
        <dbReference type="ARBA" id="ARBA00005643"/>
    </source>
</evidence>
<evidence type="ECO:0000259" key="6">
    <source>
        <dbReference type="PROSITE" id="PS50186"/>
    </source>
</evidence>
<feature type="compositionally biased region" description="Polar residues" evidence="5">
    <location>
        <begin position="634"/>
        <end position="643"/>
    </location>
</feature>
<comment type="subcellular location">
    <subcellularLocation>
        <location evidence="1">Vacuole membrane</location>
        <topology evidence="1">Peripheral membrane protein</topology>
    </subcellularLocation>
</comment>
<evidence type="ECO:0000256" key="1">
    <source>
        <dbReference type="ARBA" id="ARBA00004148"/>
    </source>
</evidence>
<dbReference type="HOGENOM" id="CLU_000935_1_0_1"/>
<dbReference type="GO" id="GO:0035556">
    <property type="term" value="P:intracellular signal transduction"/>
    <property type="evidence" value="ECO:0007669"/>
    <property type="project" value="InterPro"/>
</dbReference>
<dbReference type="SMART" id="SM00049">
    <property type="entry name" value="DEP"/>
    <property type="match status" value="1"/>
</dbReference>
<dbReference type="SUPFAM" id="SSF46785">
    <property type="entry name" value="Winged helix' DNA-binding domain"/>
    <property type="match status" value="1"/>
</dbReference>
<organism evidence="7 8">
    <name type="scientific">Collybiopsis luxurians FD-317 M1</name>
    <dbReference type="NCBI Taxonomy" id="944289"/>
    <lineage>
        <taxon>Eukaryota</taxon>
        <taxon>Fungi</taxon>
        <taxon>Dikarya</taxon>
        <taxon>Basidiomycota</taxon>
        <taxon>Agaricomycotina</taxon>
        <taxon>Agaricomycetes</taxon>
        <taxon>Agaricomycetidae</taxon>
        <taxon>Agaricales</taxon>
        <taxon>Marasmiineae</taxon>
        <taxon>Omphalotaceae</taxon>
        <taxon>Collybiopsis</taxon>
        <taxon>Collybiopsis luxurians</taxon>
    </lineage>
</organism>
<feature type="compositionally biased region" description="Low complexity" evidence="5">
    <location>
        <begin position="666"/>
        <end position="715"/>
    </location>
</feature>
<dbReference type="OrthoDB" id="39497at2759"/>
<feature type="region of interest" description="Disordered" evidence="5">
    <location>
        <begin position="605"/>
        <end position="643"/>
    </location>
</feature>
<dbReference type="GO" id="GO:0010508">
    <property type="term" value="P:positive regulation of autophagy"/>
    <property type="evidence" value="ECO:0007669"/>
    <property type="project" value="TreeGrafter"/>
</dbReference>
<comment type="similarity">
    <text evidence="2">Belongs to the IML1 family.</text>
</comment>
<dbReference type="GO" id="GO:1904262">
    <property type="term" value="P:negative regulation of TORC1 signaling"/>
    <property type="evidence" value="ECO:0007669"/>
    <property type="project" value="TreeGrafter"/>
</dbReference>
<dbReference type="Gene3D" id="1.10.10.10">
    <property type="entry name" value="Winged helix-like DNA-binding domain superfamily/Winged helix DNA-binding domain"/>
    <property type="match status" value="1"/>
</dbReference>
<evidence type="ECO:0000256" key="4">
    <source>
        <dbReference type="ARBA" id="ARBA00021881"/>
    </source>
</evidence>
<evidence type="ECO:0000313" key="7">
    <source>
        <dbReference type="EMBL" id="KIK63627.1"/>
    </source>
</evidence>
<dbReference type="Pfam" id="PF00610">
    <property type="entry name" value="DEP"/>
    <property type="match status" value="1"/>
</dbReference>
<feature type="compositionally biased region" description="Low complexity" evidence="5">
    <location>
        <begin position="613"/>
        <end position="628"/>
    </location>
</feature>
<accession>A0A0D0CVD6</accession>
<dbReference type="GO" id="GO:0005096">
    <property type="term" value="F:GTPase activator activity"/>
    <property type="evidence" value="ECO:0007669"/>
    <property type="project" value="InterPro"/>
</dbReference>
<dbReference type="PANTHER" id="PTHR13179:SF8">
    <property type="entry name" value="GATOR COMPLEX PROTEIN DEPDC5"/>
    <property type="match status" value="1"/>
</dbReference>
<feature type="compositionally biased region" description="Low complexity" evidence="5">
    <location>
        <begin position="781"/>
        <end position="804"/>
    </location>
</feature>
<reference evidence="7 8" key="1">
    <citation type="submission" date="2014-04" db="EMBL/GenBank/DDBJ databases">
        <title>Evolutionary Origins and Diversification of the Mycorrhizal Mutualists.</title>
        <authorList>
            <consortium name="DOE Joint Genome Institute"/>
            <consortium name="Mycorrhizal Genomics Consortium"/>
            <person name="Kohler A."/>
            <person name="Kuo A."/>
            <person name="Nagy L.G."/>
            <person name="Floudas D."/>
            <person name="Copeland A."/>
            <person name="Barry K.W."/>
            <person name="Cichocki N."/>
            <person name="Veneault-Fourrey C."/>
            <person name="LaButti K."/>
            <person name="Lindquist E.A."/>
            <person name="Lipzen A."/>
            <person name="Lundell T."/>
            <person name="Morin E."/>
            <person name="Murat C."/>
            <person name="Riley R."/>
            <person name="Ohm R."/>
            <person name="Sun H."/>
            <person name="Tunlid A."/>
            <person name="Henrissat B."/>
            <person name="Grigoriev I.V."/>
            <person name="Hibbett D.S."/>
            <person name="Martin F."/>
        </authorList>
    </citation>
    <scope>NUCLEOTIDE SEQUENCE [LARGE SCALE GENOMIC DNA]</scope>
    <source>
        <strain evidence="7 8">FD-317 M1</strain>
    </source>
</reference>
<dbReference type="Proteomes" id="UP000053593">
    <property type="component" value="Unassembled WGS sequence"/>
</dbReference>